<dbReference type="InterPro" id="IPR017853">
    <property type="entry name" value="GH"/>
</dbReference>
<keyword evidence="6" id="KW-1185">Reference proteome</keyword>
<dbReference type="RefSeq" id="WP_188889800.1">
    <property type="nucleotide sequence ID" value="NZ_BMHY01000004.1"/>
</dbReference>
<dbReference type="InterPro" id="IPR050314">
    <property type="entry name" value="Glycosyl_Hydrlase_18"/>
</dbReference>
<feature type="domain" description="GH18" evidence="4">
    <location>
        <begin position="154"/>
        <end position="418"/>
    </location>
</feature>
<dbReference type="Proteomes" id="UP000600247">
    <property type="component" value="Unassembled WGS sequence"/>
</dbReference>
<name>A0A917M1Q1_9BACL</name>
<accession>A0A917M1Q1</accession>
<reference evidence="5 6" key="1">
    <citation type="journal article" date="2014" name="Int. J. Syst. Evol. Microbiol.">
        <title>Complete genome sequence of Corynebacterium casei LMG S-19264T (=DSM 44701T), isolated from a smear-ripened cheese.</title>
        <authorList>
            <consortium name="US DOE Joint Genome Institute (JGI-PGF)"/>
            <person name="Walter F."/>
            <person name="Albersmeier A."/>
            <person name="Kalinowski J."/>
            <person name="Ruckert C."/>
        </authorList>
    </citation>
    <scope>NUCLEOTIDE SEQUENCE [LARGE SCALE GENOMIC DNA]</scope>
    <source>
        <strain evidence="5 6">CGMCC 1.15286</strain>
    </source>
</reference>
<dbReference type="SMART" id="SM00636">
    <property type="entry name" value="Glyco_18"/>
    <property type="match status" value="1"/>
</dbReference>
<organism evidence="5 6">
    <name type="scientific">Paenibacillus radicis</name>
    <name type="common">ex Gao et al. 2016</name>
    <dbReference type="NCBI Taxonomy" id="1737354"/>
    <lineage>
        <taxon>Bacteria</taxon>
        <taxon>Bacillati</taxon>
        <taxon>Bacillota</taxon>
        <taxon>Bacilli</taxon>
        <taxon>Bacillales</taxon>
        <taxon>Paenibacillaceae</taxon>
        <taxon>Paenibacillus</taxon>
    </lineage>
</organism>
<dbReference type="Pfam" id="PF07833">
    <property type="entry name" value="Cu_amine_oxidN1"/>
    <property type="match status" value="1"/>
</dbReference>
<feature type="signal peptide" evidence="3">
    <location>
        <begin position="1"/>
        <end position="29"/>
    </location>
</feature>
<comment type="caution">
    <text evidence="5">The sequence shown here is derived from an EMBL/GenBank/DDBJ whole genome shotgun (WGS) entry which is preliminary data.</text>
</comment>
<proteinExistence type="predicted"/>
<dbReference type="InterPro" id="IPR001223">
    <property type="entry name" value="Glyco_hydro18_cat"/>
</dbReference>
<evidence type="ECO:0000256" key="2">
    <source>
        <dbReference type="ARBA" id="ARBA00012729"/>
    </source>
</evidence>
<dbReference type="GO" id="GO:0008061">
    <property type="term" value="F:chitin binding"/>
    <property type="evidence" value="ECO:0007669"/>
    <property type="project" value="InterPro"/>
</dbReference>
<sequence>MRKWGKTAVAAILAAVVLQGSIPSQPASAAATATILLDDVPLAFDSPPIIEKGVTLVPFRTIGEALGIQVKWESSSNTVTAEGKKDGKAVTVKLQVGSKTAVVNGQKVTLPAAAAMRSNRVLIPLSFFSTQFGAKVGWKQATSTVTIVSPQKEMHLRAFYALESFKEKDLIDSMNSVAFGWSRIDRNGKFTLTGAEYRIPESAGETTAQSLINDAGQNGIKPYLMVYSVDGQGELTKMLGSEELRNDSIAGIAAAVTDYQFGGVVLDFEGLGFKLDKQEQQELLNNYVKQLKAALPAGTALSIAVHAPNSAYLGYDYKTLATIADDLILMAYKYNPAGTGSQVPEPNSKVNEAIELTLKAGVPANKLLLGIDMSAEKPDSIDDKLGLVKRNDLKGAAFWRLGLFRKYTDGMEAAVSASAVKE</sequence>
<dbReference type="EC" id="3.2.1.14" evidence="2"/>
<dbReference type="SUPFAM" id="SSF55383">
    <property type="entry name" value="Copper amine oxidase, domain N"/>
    <property type="match status" value="1"/>
</dbReference>
<evidence type="ECO:0000313" key="5">
    <source>
        <dbReference type="EMBL" id="GGG71107.1"/>
    </source>
</evidence>
<evidence type="ECO:0000313" key="6">
    <source>
        <dbReference type="Proteomes" id="UP000600247"/>
    </source>
</evidence>
<dbReference type="GO" id="GO:0008843">
    <property type="term" value="F:endochitinase activity"/>
    <property type="evidence" value="ECO:0007669"/>
    <property type="project" value="UniProtKB-EC"/>
</dbReference>
<evidence type="ECO:0000259" key="4">
    <source>
        <dbReference type="PROSITE" id="PS51910"/>
    </source>
</evidence>
<dbReference type="SUPFAM" id="SSF51445">
    <property type="entry name" value="(Trans)glycosidases"/>
    <property type="match status" value="1"/>
</dbReference>
<dbReference type="Pfam" id="PF00704">
    <property type="entry name" value="Glyco_hydro_18"/>
    <property type="match status" value="1"/>
</dbReference>
<dbReference type="InterPro" id="IPR011583">
    <property type="entry name" value="Chitinase_II/V-like_cat"/>
</dbReference>
<dbReference type="InterPro" id="IPR012854">
    <property type="entry name" value="Cu_amine_oxidase-like_N"/>
</dbReference>
<dbReference type="Gene3D" id="3.20.20.80">
    <property type="entry name" value="Glycosidases"/>
    <property type="match status" value="1"/>
</dbReference>
<dbReference type="PANTHER" id="PTHR11177">
    <property type="entry name" value="CHITINASE"/>
    <property type="match status" value="1"/>
</dbReference>
<protein>
    <recommendedName>
        <fullName evidence="2">chitinase</fullName>
        <ecNumber evidence="2">3.2.1.14</ecNumber>
    </recommendedName>
</protein>
<comment type="catalytic activity">
    <reaction evidence="1">
        <text>Random endo-hydrolysis of N-acetyl-beta-D-glucosaminide (1-&gt;4)-beta-linkages in chitin and chitodextrins.</text>
        <dbReference type="EC" id="3.2.1.14"/>
    </reaction>
</comment>
<dbReference type="Gene3D" id="3.30.457.10">
    <property type="entry name" value="Copper amine oxidase-like, N-terminal domain"/>
    <property type="match status" value="1"/>
</dbReference>
<keyword evidence="3" id="KW-0732">Signal</keyword>
<feature type="chain" id="PRO_5036677192" description="chitinase" evidence="3">
    <location>
        <begin position="30"/>
        <end position="422"/>
    </location>
</feature>
<dbReference type="GO" id="GO:0005975">
    <property type="term" value="P:carbohydrate metabolic process"/>
    <property type="evidence" value="ECO:0007669"/>
    <property type="project" value="InterPro"/>
</dbReference>
<dbReference type="AlphaFoldDB" id="A0A917M1Q1"/>
<gene>
    <name evidence="5" type="ORF">GCM10010918_28220</name>
</gene>
<dbReference type="InterPro" id="IPR036582">
    <property type="entry name" value="Mao_N_sf"/>
</dbReference>
<evidence type="ECO:0000256" key="3">
    <source>
        <dbReference type="SAM" id="SignalP"/>
    </source>
</evidence>
<dbReference type="EMBL" id="BMHY01000004">
    <property type="protein sequence ID" value="GGG71107.1"/>
    <property type="molecule type" value="Genomic_DNA"/>
</dbReference>
<dbReference type="PROSITE" id="PS51910">
    <property type="entry name" value="GH18_2"/>
    <property type="match status" value="1"/>
</dbReference>
<evidence type="ECO:0000256" key="1">
    <source>
        <dbReference type="ARBA" id="ARBA00000822"/>
    </source>
</evidence>
<dbReference type="PANTHER" id="PTHR11177:SF317">
    <property type="entry name" value="CHITINASE 12-RELATED"/>
    <property type="match status" value="1"/>
</dbReference>